<protein>
    <recommendedName>
        <fullName evidence="3 8">Glutamyl-tRNA reductase</fullName>
        <shortName evidence="8">GluTR</shortName>
        <ecNumber evidence="3 8">1.2.1.70</ecNumber>
    </recommendedName>
</protein>
<dbReference type="InterPro" id="IPR015896">
    <property type="entry name" value="4pyrrol_synth_GluRdtase_dimer"/>
</dbReference>
<feature type="binding site" evidence="8 11">
    <location>
        <begin position="173"/>
        <end position="178"/>
    </location>
    <ligand>
        <name>NADP(+)</name>
        <dbReference type="ChEBI" id="CHEBI:58349"/>
    </ligand>
</feature>
<feature type="site" description="Important for activity" evidence="8 12">
    <location>
        <position position="83"/>
    </location>
</feature>
<feature type="binding site" evidence="8 10">
    <location>
        <begin position="98"/>
        <end position="100"/>
    </location>
    <ligand>
        <name>substrate</name>
    </ligand>
</feature>
<dbReference type="InterPro" id="IPR018214">
    <property type="entry name" value="GluRdtase_CS"/>
</dbReference>
<dbReference type="InterPro" id="IPR000343">
    <property type="entry name" value="4pyrrol_synth_GluRdtase"/>
</dbReference>
<evidence type="ECO:0000256" key="2">
    <source>
        <dbReference type="ARBA" id="ARBA00005916"/>
    </source>
</evidence>
<dbReference type="EC" id="1.2.1.70" evidence="3 8"/>
<evidence type="ECO:0000256" key="8">
    <source>
        <dbReference type="HAMAP-Rule" id="MF_00087"/>
    </source>
</evidence>
<feature type="domain" description="Quinate/shikimate 5-dehydrogenase/glutamyl-tRNA reductase" evidence="15">
    <location>
        <begin position="155"/>
        <end position="288"/>
    </location>
</feature>
<dbReference type="Gene3D" id="3.30.460.30">
    <property type="entry name" value="Glutamyl-tRNA reductase, N-terminal domain"/>
    <property type="match status" value="1"/>
</dbReference>
<evidence type="ECO:0000256" key="10">
    <source>
        <dbReference type="PIRSR" id="PIRSR000445-2"/>
    </source>
</evidence>
<dbReference type="SUPFAM" id="SSF51735">
    <property type="entry name" value="NAD(P)-binding Rossmann-fold domains"/>
    <property type="match status" value="1"/>
</dbReference>
<comment type="miscellaneous">
    <text evidence="8">During catalysis, the active site Cys acts as a nucleophile attacking the alpha-carbonyl group of tRNA-bound glutamate with the formation of a thioester intermediate between enzyme and glutamate, and the concomitant release of tRNA(Glu). The thioester intermediate is finally reduced by direct hydride transfer from NADPH, to form the product GSA.</text>
</comment>
<keyword evidence="5 8" id="KW-0560">Oxidoreductase</keyword>
<dbReference type="PANTHER" id="PTHR43013">
    <property type="entry name" value="GLUTAMYL-TRNA REDUCTASE"/>
    <property type="match status" value="1"/>
</dbReference>
<evidence type="ECO:0000259" key="15">
    <source>
        <dbReference type="Pfam" id="PF01488"/>
    </source>
</evidence>
<evidence type="ECO:0000256" key="3">
    <source>
        <dbReference type="ARBA" id="ARBA00012970"/>
    </source>
</evidence>
<dbReference type="HAMAP" id="MF_00087">
    <property type="entry name" value="Glu_tRNA_reductase"/>
    <property type="match status" value="1"/>
</dbReference>
<proteinExistence type="inferred from homology"/>
<sequence>MEPGCLSLSHKNASVEEIERVVKNPELVEAIKSFFDEFVFITTCNRFEVYVYCERAFEKLKELAKIIGIEKGEIYIGDDCIRHLMRVCSGIESMMVGENEILGQVKRCFEKCEEAGFAGENLRRIFLKAIQVGGKVRRETDISKRALSIGSAAVELAEEILGTLKGKKVLIVGAGEMGQLVARAMRRDVETIFIANRTFSKAEALAKRLNGIAVKFDRLPEFLKICDVVISATSAPHVVITREIVERAMEGRDKKLVIIDIALPRDVEDSVRQIPNVELFTLDDLKRISERNLRARLSEVIKAEEIIERELLQFRNYLRELKAKKAIDAMYSLAGKFLDEEIDELSRELKKFGFDGEIRPILKAFAVSFIKKFLSEPTERLKLAARNGKFELIDAAFELFGDKDVSCSENEKAEEGKFEKYLS</sequence>
<evidence type="ECO:0000256" key="1">
    <source>
        <dbReference type="ARBA" id="ARBA00005059"/>
    </source>
</evidence>
<evidence type="ECO:0000313" key="17">
    <source>
        <dbReference type="EMBL" id="HEH36112.1"/>
    </source>
</evidence>
<evidence type="ECO:0000256" key="7">
    <source>
        <dbReference type="ARBA" id="ARBA00047464"/>
    </source>
</evidence>
<dbReference type="FunFam" id="3.40.50.720:FF:000031">
    <property type="entry name" value="Glutamyl-tRNA reductase"/>
    <property type="match status" value="1"/>
</dbReference>
<dbReference type="InterPro" id="IPR036291">
    <property type="entry name" value="NAD(P)-bd_dom_sf"/>
</dbReference>
<feature type="domain" description="Tetrapyrrole biosynthesis glutamyl-tRNA reductase dimerisation" evidence="14">
    <location>
        <begin position="302"/>
        <end position="401"/>
    </location>
</feature>
<dbReference type="InterPro" id="IPR036453">
    <property type="entry name" value="GluRdtase_dimer_dom_sf"/>
</dbReference>
<comment type="similarity">
    <text evidence="2 8 13">Belongs to the glutamyl-tRNA reductase family.</text>
</comment>
<evidence type="ECO:0000256" key="4">
    <source>
        <dbReference type="ARBA" id="ARBA00022857"/>
    </source>
</evidence>
<dbReference type="PROSITE" id="PS00747">
    <property type="entry name" value="GLUTR"/>
    <property type="match status" value="1"/>
</dbReference>
<feature type="active site" description="Nucleophile" evidence="8 9">
    <location>
        <position position="44"/>
    </location>
</feature>
<evidence type="ECO:0000256" key="6">
    <source>
        <dbReference type="ARBA" id="ARBA00023244"/>
    </source>
</evidence>
<comment type="subunit">
    <text evidence="8">Homodimer.</text>
</comment>
<dbReference type="Pfam" id="PF01488">
    <property type="entry name" value="Shikimate_DH"/>
    <property type="match status" value="1"/>
</dbReference>
<evidence type="ECO:0000259" key="14">
    <source>
        <dbReference type="Pfam" id="PF00745"/>
    </source>
</evidence>
<dbReference type="Gene3D" id="3.40.50.720">
    <property type="entry name" value="NAD(P)-binding Rossmann-like Domain"/>
    <property type="match status" value="1"/>
</dbReference>
<evidence type="ECO:0000256" key="9">
    <source>
        <dbReference type="PIRSR" id="PIRSR000445-1"/>
    </source>
</evidence>
<keyword evidence="6 8" id="KW-0627">Porphyrin biosynthesis</keyword>
<feature type="binding site" evidence="8 10">
    <location>
        <begin position="43"/>
        <end position="46"/>
    </location>
    <ligand>
        <name>substrate</name>
    </ligand>
</feature>
<dbReference type="InterPro" id="IPR015895">
    <property type="entry name" value="4pyrrol_synth_GluRdtase_N"/>
</dbReference>
<comment type="caution">
    <text evidence="17">The sequence shown here is derived from an EMBL/GenBank/DDBJ whole genome shotgun (WGS) entry which is preliminary data.</text>
</comment>
<dbReference type="AlphaFoldDB" id="A0A7J2TM47"/>
<evidence type="ECO:0000256" key="12">
    <source>
        <dbReference type="PIRSR" id="PIRSR000445-4"/>
    </source>
</evidence>
<reference evidence="17" key="1">
    <citation type="journal article" date="2020" name="mSystems">
        <title>Genome- and Community-Level Interaction Insights into Carbon Utilization and Element Cycling Functions of Hydrothermarchaeota in Hydrothermal Sediment.</title>
        <authorList>
            <person name="Zhou Z."/>
            <person name="Liu Y."/>
            <person name="Xu W."/>
            <person name="Pan J."/>
            <person name="Luo Z.H."/>
            <person name="Li M."/>
        </authorList>
    </citation>
    <scope>NUCLEOTIDE SEQUENCE [LARGE SCALE GENOMIC DNA]</scope>
    <source>
        <strain evidence="17">SpSt-26</strain>
    </source>
</reference>
<dbReference type="PANTHER" id="PTHR43013:SF1">
    <property type="entry name" value="GLUTAMYL-TRNA REDUCTASE"/>
    <property type="match status" value="1"/>
</dbReference>
<gene>
    <name evidence="8" type="primary">hemA</name>
    <name evidence="17" type="ORF">ENP88_08310</name>
</gene>
<evidence type="ECO:0000256" key="13">
    <source>
        <dbReference type="RuleBase" id="RU000584"/>
    </source>
</evidence>
<dbReference type="GO" id="GO:0050661">
    <property type="term" value="F:NADP binding"/>
    <property type="evidence" value="ECO:0007669"/>
    <property type="project" value="InterPro"/>
</dbReference>
<evidence type="ECO:0000256" key="5">
    <source>
        <dbReference type="ARBA" id="ARBA00023002"/>
    </source>
</evidence>
<dbReference type="CDD" id="cd05213">
    <property type="entry name" value="NAD_bind_Glutamyl_tRNA_reduct"/>
    <property type="match status" value="1"/>
</dbReference>
<dbReference type="PIRSF" id="PIRSF000445">
    <property type="entry name" value="4pyrrol_synth_GluRdtase"/>
    <property type="match status" value="1"/>
</dbReference>
<dbReference type="NCBIfam" id="TIGR01035">
    <property type="entry name" value="hemA"/>
    <property type="match status" value="1"/>
</dbReference>
<dbReference type="SUPFAM" id="SSF69075">
    <property type="entry name" value="Glutamyl tRNA-reductase dimerization domain"/>
    <property type="match status" value="1"/>
</dbReference>
<dbReference type="GO" id="GO:0008883">
    <property type="term" value="F:glutamyl-tRNA reductase activity"/>
    <property type="evidence" value="ECO:0007669"/>
    <property type="project" value="UniProtKB-UniRule"/>
</dbReference>
<feature type="domain" description="Glutamyl-tRNA reductase N-terminal" evidence="16">
    <location>
        <begin position="7"/>
        <end position="140"/>
    </location>
</feature>
<feature type="binding site" evidence="8 10">
    <location>
        <position position="93"/>
    </location>
    <ligand>
        <name>substrate</name>
    </ligand>
</feature>
<comment type="pathway">
    <text evidence="1 8 13">Porphyrin-containing compound metabolism; protoporphyrin-IX biosynthesis; 5-aminolevulinate from L-glutamyl-tRNA(Glu): step 1/2.</text>
</comment>
<dbReference type="EMBL" id="DSLA01000134">
    <property type="protein sequence ID" value="HEH36112.1"/>
    <property type="molecule type" value="Genomic_DNA"/>
</dbReference>
<organism evidence="17">
    <name type="scientific">Archaeoglobus fulgidus</name>
    <dbReference type="NCBI Taxonomy" id="2234"/>
    <lineage>
        <taxon>Archaea</taxon>
        <taxon>Methanobacteriati</taxon>
        <taxon>Methanobacteriota</taxon>
        <taxon>Archaeoglobi</taxon>
        <taxon>Archaeoglobales</taxon>
        <taxon>Archaeoglobaceae</taxon>
        <taxon>Archaeoglobus</taxon>
    </lineage>
</organism>
<dbReference type="GO" id="GO:0019353">
    <property type="term" value="P:protoporphyrinogen IX biosynthetic process from glutamate"/>
    <property type="evidence" value="ECO:0007669"/>
    <property type="project" value="TreeGrafter"/>
</dbReference>
<evidence type="ECO:0000259" key="16">
    <source>
        <dbReference type="Pfam" id="PF05201"/>
    </source>
</evidence>
<comment type="catalytic activity">
    <reaction evidence="7 8 13">
        <text>(S)-4-amino-5-oxopentanoate + tRNA(Glu) + NADP(+) = L-glutamyl-tRNA(Glu) + NADPH + H(+)</text>
        <dbReference type="Rhea" id="RHEA:12344"/>
        <dbReference type="Rhea" id="RHEA-COMP:9663"/>
        <dbReference type="Rhea" id="RHEA-COMP:9680"/>
        <dbReference type="ChEBI" id="CHEBI:15378"/>
        <dbReference type="ChEBI" id="CHEBI:57501"/>
        <dbReference type="ChEBI" id="CHEBI:57783"/>
        <dbReference type="ChEBI" id="CHEBI:58349"/>
        <dbReference type="ChEBI" id="CHEBI:78442"/>
        <dbReference type="ChEBI" id="CHEBI:78520"/>
        <dbReference type="EC" id="1.2.1.70"/>
    </reaction>
</comment>
<name>A0A7J2TM47_ARCFL</name>
<comment type="domain">
    <text evidence="8">Possesses an unusual extended V-shaped dimeric structure with each monomer consisting of three distinct domains arranged along a curved 'spinal' alpha-helix. The N-terminal catalytic domain specifically recognizes the glutamate moiety of the substrate. The second domain is the NADPH-binding domain, and the third C-terminal domain is responsible for dimerization.</text>
</comment>
<feature type="binding site" evidence="8 10">
    <location>
        <position position="104"/>
    </location>
    <ligand>
        <name>substrate</name>
    </ligand>
</feature>
<dbReference type="InterPro" id="IPR036343">
    <property type="entry name" value="GluRdtase_N_sf"/>
</dbReference>
<keyword evidence="4 8" id="KW-0521">NADP</keyword>
<dbReference type="SUPFAM" id="SSF69742">
    <property type="entry name" value="Glutamyl tRNA-reductase catalytic, N-terminal domain"/>
    <property type="match status" value="1"/>
</dbReference>
<comment type="function">
    <text evidence="8">Catalyzes the NADPH-dependent reduction of glutamyl-tRNA(Glu) to glutamate 1-semialdehyde (GSA).</text>
</comment>
<accession>A0A7J2TM47</accession>
<evidence type="ECO:0000256" key="11">
    <source>
        <dbReference type="PIRSR" id="PIRSR000445-3"/>
    </source>
</evidence>
<dbReference type="InterPro" id="IPR006151">
    <property type="entry name" value="Shikm_DH/Glu-tRNA_Rdtase"/>
</dbReference>
<dbReference type="Pfam" id="PF00745">
    <property type="entry name" value="GlutR_dimer"/>
    <property type="match status" value="1"/>
</dbReference>
<dbReference type="UniPathway" id="UPA00251">
    <property type="reaction ID" value="UER00316"/>
</dbReference>
<dbReference type="Pfam" id="PF05201">
    <property type="entry name" value="GlutR_N"/>
    <property type="match status" value="1"/>
</dbReference>